<dbReference type="EC" id="1.11.1.27" evidence="6"/>
<dbReference type="CDD" id="cd03013">
    <property type="entry name" value="PRX5_like"/>
    <property type="match status" value="1"/>
</dbReference>
<protein>
    <recommendedName>
        <fullName evidence="6">Glutathione-dependent peroxiredoxin</fullName>
        <ecNumber evidence="6">1.11.1.27</ecNumber>
    </recommendedName>
</protein>
<dbReference type="InterPro" id="IPR037944">
    <property type="entry name" value="PRX5-like"/>
</dbReference>
<evidence type="ECO:0000256" key="1">
    <source>
        <dbReference type="ARBA" id="ARBA00022559"/>
    </source>
</evidence>
<organism evidence="8 9">
    <name type="scientific">Mesorhizobium denitrificans</name>
    <dbReference type="NCBI Taxonomy" id="2294114"/>
    <lineage>
        <taxon>Bacteria</taxon>
        <taxon>Pseudomonadati</taxon>
        <taxon>Pseudomonadota</taxon>
        <taxon>Alphaproteobacteria</taxon>
        <taxon>Hyphomicrobiales</taxon>
        <taxon>Phyllobacteriaceae</taxon>
        <taxon>Mesorhizobium</taxon>
    </lineage>
</organism>
<keyword evidence="2 6" id="KW-0049">Antioxidant</keyword>
<evidence type="ECO:0000313" key="9">
    <source>
        <dbReference type="Proteomes" id="UP000262379"/>
    </source>
</evidence>
<dbReference type="EMBL" id="QURN01000003">
    <property type="protein sequence ID" value="RFC68843.1"/>
    <property type="molecule type" value="Genomic_DNA"/>
</dbReference>
<dbReference type="AlphaFoldDB" id="A0A371XI01"/>
<keyword evidence="4 6" id="KW-0676">Redox-active center</keyword>
<proteinExistence type="inferred from homology"/>
<dbReference type="GO" id="GO:0005737">
    <property type="term" value="C:cytoplasm"/>
    <property type="evidence" value="ECO:0007669"/>
    <property type="project" value="TreeGrafter"/>
</dbReference>
<comment type="similarity">
    <text evidence="6">Belongs to the peroxiredoxin family. Prx5 subfamily.</text>
</comment>
<dbReference type="Pfam" id="PF08534">
    <property type="entry name" value="Redoxin"/>
    <property type="match status" value="1"/>
</dbReference>
<evidence type="ECO:0000256" key="4">
    <source>
        <dbReference type="ARBA" id="ARBA00023284"/>
    </source>
</evidence>
<gene>
    <name evidence="8" type="ORF">DY251_04220</name>
</gene>
<keyword evidence="9" id="KW-1185">Reference proteome</keyword>
<dbReference type="Proteomes" id="UP000262379">
    <property type="component" value="Unassembled WGS sequence"/>
</dbReference>
<evidence type="ECO:0000256" key="5">
    <source>
        <dbReference type="PIRSR" id="PIRSR637944-1"/>
    </source>
</evidence>
<keyword evidence="1 6" id="KW-0575">Peroxidase</keyword>
<dbReference type="GO" id="GO:0045454">
    <property type="term" value="P:cell redox homeostasis"/>
    <property type="evidence" value="ECO:0007669"/>
    <property type="project" value="TreeGrafter"/>
</dbReference>
<dbReference type="InterPro" id="IPR013740">
    <property type="entry name" value="Redoxin"/>
</dbReference>
<dbReference type="GO" id="GO:0034599">
    <property type="term" value="P:cellular response to oxidative stress"/>
    <property type="evidence" value="ECO:0007669"/>
    <property type="project" value="InterPro"/>
</dbReference>
<dbReference type="GO" id="GO:0008379">
    <property type="term" value="F:thioredoxin peroxidase activity"/>
    <property type="evidence" value="ECO:0007669"/>
    <property type="project" value="InterPro"/>
</dbReference>
<dbReference type="GO" id="GO:0042744">
    <property type="term" value="P:hydrogen peroxide catabolic process"/>
    <property type="evidence" value="ECO:0007669"/>
    <property type="project" value="TreeGrafter"/>
</dbReference>
<evidence type="ECO:0000313" key="8">
    <source>
        <dbReference type="EMBL" id="RFC68843.1"/>
    </source>
</evidence>
<comment type="caution">
    <text evidence="8">The sequence shown here is derived from an EMBL/GenBank/DDBJ whole genome shotgun (WGS) entry which is preliminary data.</text>
</comment>
<reference evidence="9" key="1">
    <citation type="submission" date="2018-08" db="EMBL/GenBank/DDBJ databases">
        <authorList>
            <person name="Im W.T."/>
        </authorList>
    </citation>
    <scope>NUCLEOTIDE SEQUENCE [LARGE SCALE GENOMIC DNA]</scope>
    <source>
        <strain evidence="9">LA-28</strain>
    </source>
</reference>
<dbReference type="RefSeq" id="WP_116622611.1">
    <property type="nucleotide sequence ID" value="NZ_QURN01000003.1"/>
</dbReference>
<dbReference type="InterPro" id="IPR013766">
    <property type="entry name" value="Thioredoxin_domain"/>
</dbReference>
<evidence type="ECO:0000256" key="3">
    <source>
        <dbReference type="ARBA" id="ARBA00023002"/>
    </source>
</evidence>
<dbReference type="InterPro" id="IPR036249">
    <property type="entry name" value="Thioredoxin-like_sf"/>
</dbReference>
<keyword evidence="3 6" id="KW-0560">Oxidoreductase</keyword>
<feature type="active site" description="Cysteine sulfenic acid (-SOH) intermediate" evidence="5">
    <location>
        <position position="49"/>
    </location>
</feature>
<feature type="domain" description="Thioredoxin" evidence="7">
    <location>
        <begin position="3"/>
        <end position="162"/>
    </location>
</feature>
<dbReference type="PANTHER" id="PTHR10430">
    <property type="entry name" value="PEROXIREDOXIN"/>
    <property type="match status" value="1"/>
</dbReference>
<dbReference type="SUPFAM" id="SSF52833">
    <property type="entry name" value="Thioredoxin-like"/>
    <property type="match status" value="1"/>
</dbReference>
<evidence type="ECO:0000259" key="7">
    <source>
        <dbReference type="PROSITE" id="PS51352"/>
    </source>
</evidence>
<evidence type="ECO:0000256" key="6">
    <source>
        <dbReference type="RuleBase" id="RU366011"/>
    </source>
</evidence>
<accession>A0A371XI01</accession>
<sequence>MTISVGDKLPQATFKVITADGAKDLTTADVFDGKKVVLFGVPGAFTPTCSNNHLPGYLENHDAILARGVDQIAVVAANDHHVMRAWATFTGGEGKILYLADGNGAFAKATGLNIDLSAGGLGERFKRFSMIVDNGVVTTLNIEDSPGKAVESGAAKILEQLG</sequence>
<dbReference type="PANTHER" id="PTHR10430:SF16">
    <property type="entry name" value="PEROXIREDOXIN-5, MITOCHONDRIAL"/>
    <property type="match status" value="1"/>
</dbReference>
<evidence type="ECO:0000256" key="2">
    <source>
        <dbReference type="ARBA" id="ARBA00022862"/>
    </source>
</evidence>
<dbReference type="PROSITE" id="PS51352">
    <property type="entry name" value="THIOREDOXIN_2"/>
    <property type="match status" value="1"/>
</dbReference>
<dbReference type="FunFam" id="3.40.30.10:FF:000020">
    <property type="entry name" value="Peroxiredoxin"/>
    <property type="match status" value="1"/>
</dbReference>
<comment type="function">
    <text evidence="6">Thiol-specific peroxidase that catalyzes the reduction of hydrogen peroxide and organic hydroperoxides to water and alcohols, respectively. Plays a role in cell protection against oxidative stress by detoxifying peroxides.</text>
</comment>
<name>A0A371XI01_9HYPH</name>
<comment type="catalytic activity">
    <reaction evidence="6">
        <text>a hydroperoxide + 2 glutathione = an alcohol + glutathione disulfide + H2O</text>
        <dbReference type="Rhea" id="RHEA:62632"/>
        <dbReference type="ChEBI" id="CHEBI:15377"/>
        <dbReference type="ChEBI" id="CHEBI:30879"/>
        <dbReference type="ChEBI" id="CHEBI:35924"/>
        <dbReference type="ChEBI" id="CHEBI:57925"/>
        <dbReference type="ChEBI" id="CHEBI:58297"/>
        <dbReference type="EC" id="1.11.1.27"/>
    </reaction>
</comment>
<dbReference type="Gene3D" id="3.40.30.10">
    <property type="entry name" value="Glutaredoxin"/>
    <property type="match status" value="1"/>
</dbReference>